<evidence type="ECO:0000313" key="5">
    <source>
        <dbReference type="Proteomes" id="UP000252631"/>
    </source>
</evidence>
<dbReference type="NCBIfam" id="NF033681">
    <property type="entry name" value="ExeM_NucH_DNase"/>
    <property type="match status" value="1"/>
</dbReference>
<dbReference type="PRINTS" id="PR01607">
    <property type="entry name" value="APYRASEFAMLY"/>
</dbReference>
<feature type="domain" description="5'-Nucleotidase C-terminal" evidence="2">
    <location>
        <begin position="1368"/>
        <end position="1559"/>
    </location>
</feature>
<dbReference type="CDD" id="cd10283">
    <property type="entry name" value="MnuA_DNase1-like"/>
    <property type="match status" value="1"/>
</dbReference>
<feature type="compositionally biased region" description="Acidic residues" evidence="1">
    <location>
        <begin position="1695"/>
        <end position="1712"/>
    </location>
</feature>
<evidence type="ECO:0000313" key="3">
    <source>
        <dbReference type="EMBL" id="RED23214.1"/>
    </source>
</evidence>
<name>A0A336JU69_9BRAD</name>
<dbReference type="Gene3D" id="2.150.10.10">
    <property type="entry name" value="Serralysin-like metalloprotease, C-terminal"/>
    <property type="match status" value="1"/>
</dbReference>
<dbReference type="PRINTS" id="PR00313">
    <property type="entry name" value="CABNDNGRPT"/>
</dbReference>
<feature type="compositionally biased region" description="Basic and acidic residues" evidence="1">
    <location>
        <begin position="1666"/>
        <end position="1681"/>
    </location>
</feature>
<dbReference type="SUPFAM" id="SSF56219">
    <property type="entry name" value="DNase I-like"/>
    <property type="match status" value="1"/>
</dbReference>
<dbReference type="Pfam" id="PF02872">
    <property type="entry name" value="5_nucleotid_C"/>
    <property type="match status" value="1"/>
</dbReference>
<dbReference type="SUPFAM" id="SSF141072">
    <property type="entry name" value="CalX-like"/>
    <property type="match status" value="1"/>
</dbReference>
<dbReference type="EMBL" id="UFQQ01000036">
    <property type="protein sequence ID" value="SSW93347.1"/>
    <property type="molecule type" value="Genomic_DNA"/>
</dbReference>
<dbReference type="CDD" id="cd04486">
    <property type="entry name" value="YhcR_OBF_like"/>
    <property type="match status" value="1"/>
</dbReference>
<dbReference type="RefSeq" id="WP_114360737.1">
    <property type="nucleotide sequence ID" value="NZ_QRDT01000036.1"/>
</dbReference>
<dbReference type="Gene3D" id="3.60.21.10">
    <property type="match status" value="1"/>
</dbReference>
<feature type="non-terminal residue" evidence="4">
    <location>
        <position position="2204"/>
    </location>
</feature>
<dbReference type="InterPro" id="IPR036691">
    <property type="entry name" value="Endo/exonu/phosph_ase_sf"/>
</dbReference>
<protein>
    <submittedName>
        <fullName evidence="3 4">Extracellular nuclease</fullName>
    </submittedName>
</protein>
<dbReference type="InterPro" id="IPR018511">
    <property type="entry name" value="Hemolysin-typ_Ca-bd_CS"/>
</dbReference>
<dbReference type="Pfam" id="PF00353">
    <property type="entry name" value="HemolysinCabind"/>
    <property type="match status" value="3"/>
</dbReference>
<evidence type="ECO:0000256" key="1">
    <source>
        <dbReference type="SAM" id="MobiDB-lite"/>
    </source>
</evidence>
<dbReference type="SUPFAM" id="SSF56300">
    <property type="entry name" value="Metallo-dependent phosphatases"/>
    <property type="match status" value="1"/>
</dbReference>
<evidence type="ECO:0000313" key="4">
    <source>
        <dbReference type="EMBL" id="SSW93347.1"/>
    </source>
</evidence>
<evidence type="ECO:0000259" key="2">
    <source>
        <dbReference type="Pfam" id="PF02872"/>
    </source>
</evidence>
<dbReference type="SUPFAM" id="SSF55816">
    <property type="entry name" value="5'-nucleotidase (syn. UDP-sugar hydrolase), C-terminal domain"/>
    <property type="match status" value="1"/>
</dbReference>
<dbReference type="InterPro" id="IPR038081">
    <property type="entry name" value="CalX-like_sf"/>
</dbReference>
<accession>A0A336JU69</accession>
<dbReference type="PANTHER" id="PTHR42834">
    <property type="entry name" value="ENDONUCLEASE/EXONUCLEASE/PHOSPHATASE FAMILY PROTEIN (AFU_ORTHOLOGUE AFUA_3G09210)"/>
    <property type="match status" value="1"/>
</dbReference>
<dbReference type="GO" id="GO:0005509">
    <property type="term" value="F:calcium ion binding"/>
    <property type="evidence" value="ECO:0007669"/>
    <property type="project" value="InterPro"/>
</dbReference>
<dbReference type="InterPro" id="IPR029052">
    <property type="entry name" value="Metallo-depent_PP-like"/>
</dbReference>
<dbReference type="InterPro" id="IPR001343">
    <property type="entry name" value="Hemolysn_Ca-bd"/>
</dbReference>
<dbReference type="Proteomes" id="UP000256343">
    <property type="component" value="Unassembled WGS sequence"/>
</dbReference>
<dbReference type="Proteomes" id="UP000252631">
    <property type="component" value="Unassembled WGS sequence"/>
</dbReference>
<dbReference type="GO" id="GO:0016787">
    <property type="term" value="F:hydrolase activity"/>
    <property type="evidence" value="ECO:0007669"/>
    <property type="project" value="InterPro"/>
</dbReference>
<dbReference type="InterPro" id="IPR011049">
    <property type="entry name" value="Serralysin-like_metalloprot_C"/>
</dbReference>
<dbReference type="PROSITE" id="PS00330">
    <property type="entry name" value="HEMOLYSIN_CALCIUM"/>
    <property type="match status" value="3"/>
</dbReference>
<reference evidence="4 5" key="1">
    <citation type="submission" date="2017-08" db="EMBL/GenBank/DDBJ databases">
        <authorList>
            <person name="de Groot N.N."/>
        </authorList>
    </citation>
    <scope>NUCLEOTIDE SEQUENCE [LARGE SCALE GENOMIC DNA]</scope>
    <source>
        <strain evidence="4 5">JA575</strain>
    </source>
</reference>
<evidence type="ECO:0000313" key="6">
    <source>
        <dbReference type="Proteomes" id="UP000256343"/>
    </source>
</evidence>
<dbReference type="Gene3D" id="2.60.40.2030">
    <property type="match status" value="1"/>
</dbReference>
<keyword evidence="6" id="KW-1185">Reference proteome</keyword>
<dbReference type="Gene3D" id="3.90.780.10">
    <property type="entry name" value="5'-Nucleotidase, C-terminal domain"/>
    <property type="match status" value="1"/>
</dbReference>
<dbReference type="SUPFAM" id="SSF51120">
    <property type="entry name" value="beta-Roll"/>
    <property type="match status" value="2"/>
</dbReference>
<dbReference type="InterPro" id="IPR036907">
    <property type="entry name" value="5'-Nucleotdase_C_sf"/>
</dbReference>
<dbReference type="InterPro" id="IPR006179">
    <property type="entry name" value="5_nucleotidase/apyrase"/>
</dbReference>
<dbReference type="OrthoDB" id="9803927at2"/>
<dbReference type="PANTHER" id="PTHR42834:SF1">
    <property type="entry name" value="ENDONUCLEASE_EXONUCLEASE_PHOSPHATASE FAMILY PROTEIN (AFU_ORTHOLOGUE AFUA_3G09210)"/>
    <property type="match status" value="1"/>
</dbReference>
<proteinExistence type="predicted"/>
<sequence>MSTTYHVLANGDLLQDWTNKGLITADDNWNNVPSIMGYLGDINGASPTNVDPRTLTGAALGAVDVIANATAPNTLTNGGVAEFDIANPTIALNGSGTADAPSLVLYLDASGREDVRVSFNVRDLDASTDNAAQQINVQYRFGSSGTWTNVSGGYAADVTTQGSATQVTPFDLLLPAEVNGHSDLQVRIMTTNAGGNDEWVGIDDIKVTSEPDTPVEGQTVGFVPGSTSVSQDEGDAGPTVYTFTVERSGGTVGDVSFSGTFASSQTNASDYVGGTPAGFSGTIAEGQTTATVTITVAGDTSNEPDESFTLTLDTVSNSAAVTTTIGGSSQATGVIVNDDVGITKISTIQGEGASSTMVGQTVTVEAIVVGDFQNGDSDTGRNLNGFYVQEEITDSDGNVLTSEAIFVYGGSTDVQIGDKVRVTGSVSEYFGLTELTASSISIVEAGAVADINTMAVQIDLPSAGTTLSQDGDYQPDLEAYEGMLVTIPQTLTITEQYNLDRFNEIKLVAGDRPAQFTQENAPDAAAYQAYLAELGARTITYDDGLNTQNEPISNLDGFGPVYNTETAPRMGDTITGLTGVLDYQWAGNSASGATWRIRSVEDGTNTFDDTAPARTEEPADVGGRLKVASFNVLNYFTTLDVGSATTAIGADPRGADNATELARQTAKLVETILDMDVDVLALTELENDFLAGSSGNAIEHLVAQLNAAVGAGTYAWVDPGQRFVGGDAIAVGFIYNTTAVKIADGTTVEILNDADLPGLGLSGLLSQSTVGAVFDGENTSRNALAVTFEEVATGETFTAIANHLKSKSGTGSGADADQGDGQGNWQNQRELAATALTAWAASDPTGSGDPDVMLLGDFNGYAKEQSTAIIEGAGYENLQNREEGAYSYVFDGQTGTLDYAFANGSLGSQVSGVTTWHINADEADALDYNTDYGRDTSIFDGDEAVRVSDHDPVIVGLNLGEDEPAAAYTLQILHASDFEAGLNAVDRAGNFAAIVDYLEDTYENSITLSSGDNFIPSPFFNAGSDASLKEVYETALETYYGLTPGSLNISPGFGTADISMLNIIGVQASAIGNHEFDAGTNPFAAIIRQTASFPGAQFPYLSANLNFSGDSNLSGLYTGTIQDAANYTGFPPAAGIGKKIAPATIIEEGGEKIGVVGATTQIVESISSTGGIDVIGDDVNDMAALAAILQPTIDELLAQGINKIILVSHLQQLSFEQELAPLLHGVDVIIAGGSHTLLADDTDVLAPGDTAGGTYPIVTANADGNTTLIVNTSGEYSYVGRLVVDFDAEGNVIYTENKAVNGAYASTDEVVDSLYQGNTTVDVDNDGDVDADDANPFAEGGRGDLVDDIAQAVGDVIEAQDGNLFGSTSVYLEGRRGEVRTEETNLGNLTADANLWYAQKVDGTVLVSIKNGGGIRDSIGNVYAVGDTAVENPPAANPGVGKQEGDISQLDIANSLRFNNALSLVTVTASQLLEVLEHAVKATTATATPGQFAQLGGISYSFDIDNPAGNRVQSAALIDENGNPVLALVANGELVVDPNMAIRVVTLSFLLTGGDGYPFASFIAADPAFANVVNLTPDLVPDAGQVANFAAEGTEQDAFAEYLAAKYSDTPYDVADTDRAHDERIQNLDYREDTVLDVESVVLVGDDDDNELTGALGDDELTGLGGDDRLVGLGGDDRLDGGEGDDVLLGGAGDDQLDGGEGDDELDGEAGDDTLLGGDGDDTLRGGAGDDILVGGDGYDTLEAGDGNDELTVGEGDTADGGDGDDLIIVSTEDGAPALIDGGAGNDTVRLIGGGSSELPSTINVENLQVAEGTWSVDGSATYSAITIETDATLTSSLIVDNDDQVAIEAGGTLAVTGNAIVWQGGGDAVVDNAGEIEGSSRALTTTAGATGSLAVNNLAGGVIRGAVTPQQAGHADASIVVNNAGVIEANGRVLDFRSFDANGASAVINNLAGGVIRQVGSNTDVIRPGVDGVVNNWGTITTDASFVGGGDLIDFQSDTGGSVNNYAGGLLEGARHAVTGDYAVTVVNRGTMIGRNGSAVNLDTDGTEAQKAFITNYGVMEGRSAELTDSDGDAIDVDGLVQVVNYGKISGLGAEGYHDGEPNVSEAIAIGGGSIVNNAGGEIYGYGRAIQVDNSSNANALGVTTITNHGLIKGDGNGPEGVSPEDAARFDLRGNEAINLVGSYADSLFNSATGQIVGGVAMG</sequence>
<dbReference type="GO" id="GO:0009166">
    <property type="term" value="P:nucleotide catabolic process"/>
    <property type="evidence" value="ECO:0007669"/>
    <property type="project" value="InterPro"/>
</dbReference>
<feature type="region of interest" description="Disordered" evidence="1">
    <location>
        <begin position="1648"/>
        <end position="1762"/>
    </location>
</feature>
<dbReference type="Gene3D" id="3.60.10.10">
    <property type="entry name" value="Endonuclease/exonuclease/phosphatase"/>
    <property type="match status" value="1"/>
</dbReference>
<organism evidence="4 5">
    <name type="scientific">Rhodopseudomonas pentothenatexigens</name>
    <dbReference type="NCBI Taxonomy" id="999699"/>
    <lineage>
        <taxon>Bacteria</taxon>
        <taxon>Pseudomonadati</taxon>
        <taxon>Pseudomonadota</taxon>
        <taxon>Alphaproteobacteria</taxon>
        <taxon>Hyphomicrobiales</taxon>
        <taxon>Nitrobacteraceae</taxon>
        <taxon>Rhodopseudomonas</taxon>
    </lineage>
</organism>
<dbReference type="InterPro" id="IPR047971">
    <property type="entry name" value="ExeM-like"/>
</dbReference>
<reference evidence="3 6" key="2">
    <citation type="submission" date="2018-07" db="EMBL/GenBank/DDBJ databases">
        <title>Genomic Encyclopedia of Archaeal and Bacterial Type Strains, Phase II (KMG-II): from individual species to whole genera.</title>
        <authorList>
            <person name="Goeker M."/>
        </authorList>
    </citation>
    <scope>NUCLEOTIDE SEQUENCE [LARGE SCALE GENOMIC DNA]</scope>
    <source>
        <strain evidence="3 6">JA575</strain>
    </source>
</reference>
<gene>
    <name evidence="3" type="ORF">BJ125_1361</name>
    <name evidence="4" type="ORF">SAMN05892882_1361</name>
</gene>
<dbReference type="EMBL" id="QRDT01000036">
    <property type="protein sequence ID" value="RED23214.1"/>
    <property type="molecule type" value="Genomic_DNA"/>
</dbReference>
<feature type="compositionally biased region" description="Acidic residues" evidence="1">
    <location>
        <begin position="1648"/>
        <end position="1661"/>
    </location>
</feature>
<dbReference type="InterPro" id="IPR008334">
    <property type="entry name" value="5'-Nucleotdase_C"/>
</dbReference>